<evidence type="ECO:0000313" key="5">
    <source>
        <dbReference type="EMBL" id="PTQ28145.1"/>
    </source>
</evidence>
<feature type="region of interest" description="Disordered" evidence="4">
    <location>
        <begin position="579"/>
        <end position="613"/>
    </location>
</feature>
<dbReference type="AlphaFoldDB" id="A0A2R6W2R1"/>
<dbReference type="SMART" id="SM00386">
    <property type="entry name" value="HAT"/>
    <property type="match status" value="6"/>
</dbReference>
<dbReference type="Gramene" id="Mp4g03110.1">
    <property type="protein sequence ID" value="Mp4g03110.1.cds"/>
    <property type="gene ID" value="Mp4g03110"/>
</dbReference>
<dbReference type="Gene3D" id="1.25.40.10">
    <property type="entry name" value="Tetratricopeptide repeat domain"/>
    <property type="match status" value="3"/>
</dbReference>
<dbReference type="InterPro" id="IPR003107">
    <property type="entry name" value="HAT"/>
</dbReference>
<comment type="subcellular location">
    <subcellularLocation>
        <location evidence="1">Nucleus</location>
    </subcellularLocation>
</comment>
<dbReference type="GO" id="GO:0005634">
    <property type="term" value="C:nucleus"/>
    <property type="evidence" value="ECO:0007669"/>
    <property type="project" value="UniProtKB-SubCell"/>
</dbReference>
<keyword evidence="6" id="KW-1185">Reference proteome</keyword>
<evidence type="ECO:0000256" key="1">
    <source>
        <dbReference type="ARBA" id="ARBA00004123"/>
    </source>
</evidence>
<dbReference type="PANTHER" id="PTHR13471:SF0">
    <property type="entry name" value="NUCLEAR EXOSOME REGULATOR NRDE2"/>
    <property type="match status" value="1"/>
</dbReference>
<dbReference type="SUPFAM" id="SSF48452">
    <property type="entry name" value="TPR-like"/>
    <property type="match status" value="1"/>
</dbReference>
<name>A0A2R6W2R1_MARPO</name>
<proteinExistence type="inferred from homology"/>
<feature type="region of interest" description="Disordered" evidence="4">
    <location>
        <begin position="105"/>
        <end position="175"/>
    </location>
</feature>
<evidence type="ECO:0000256" key="3">
    <source>
        <dbReference type="ARBA" id="ARBA00023242"/>
    </source>
</evidence>
<evidence type="ECO:0000256" key="2">
    <source>
        <dbReference type="ARBA" id="ARBA00009265"/>
    </source>
</evidence>
<evidence type="ECO:0008006" key="7">
    <source>
        <dbReference type="Google" id="ProtNLM"/>
    </source>
</evidence>
<dbReference type="OMA" id="MRDKELH"/>
<protein>
    <recommendedName>
        <fullName evidence="7">Suppressor of forked domain-containing protein</fullName>
    </recommendedName>
</protein>
<dbReference type="GO" id="GO:0006396">
    <property type="term" value="P:RNA processing"/>
    <property type="evidence" value="ECO:0007669"/>
    <property type="project" value="InterPro"/>
</dbReference>
<feature type="compositionally biased region" description="Basic and acidic residues" evidence="4">
    <location>
        <begin position="602"/>
        <end position="612"/>
    </location>
</feature>
<dbReference type="Pfam" id="PF08424">
    <property type="entry name" value="NRDE-2"/>
    <property type="match status" value="1"/>
</dbReference>
<accession>A0A2R6W2R1</accession>
<dbReference type="EMBL" id="KZ772842">
    <property type="protein sequence ID" value="PTQ28145.1"/>
    <property type="molecule type" value="Genomic_DNA"/>
</dbReference>
<dbReference type="GO" id="GO:0031048">
    <property type="term" value="P:regulatory ncRNA-mediated heterochromatin formation"/>
    <property type="evidence" value="ECO:0000318"/>
    <property type="project" value="GO_Central"/>
</dbReference>
<organism evidence="5 6">
    <name type="scientific">Marchantia polymorpha</name>
    <name type="common">Common liverwort</name>
    <name type="synonym">Marchantia aquatica</name>
    <dbReference type="NCBI Taxonomy" id="3197"/>
    <lineage>
        <taxon>Eukaryota</taxon>
        <taxon>Viridiplantae</taxon>
        <taxon>Streptophyta</taxon>
        <taxon>Embryophyta</taxon>
        <taxon>Marchantiophyta</taxon>
        <taxon>Marchantiopsida</taxon>
        <taxon>Marchantiidae</taxon>
        <taxon>Marchantiales</taxon>
        <taxon>Marchantiaceae</taxon>
        <taxon>Marchantia</taxon>
    </lineage>
</organism>
<feature type="compositionally biased region" description="Basic residues" evidence="4">
    <location>
        <begin position="141"/>
        <end position="151"/>
    </location>
</feature>
<dbReference type="OrthoDB" id="297219at2759"/>
<dbReference type="InterPro" id="IPR011990">
    <property type="entry name" value="TPR-like_helical_dom_sf"/>
</dbReference>
<evidence type="ECO:0000313" key="6">
    <source>
        <dbReference type="Proteomes" id="UP000244005"/>
    </source>
</evidence>
<dbReference type="PANTHER" id="PTHR13471">
    <property type="entry name" value="TETRATRICOPEPTIDE-LIKE HELICAL"/>
    <property type="match status" value="1"/>
</dbReference>
<reference evidence="6" key="1">
    <citation type="journal article" date="2017" name="Cell">
        <title>Insights into land plant evolution garnered from the Marchantia polymorpha genome.</title>
        <authorList>
            <person name="Bowman J.L."/>
            <person name="Kohchi T."/>
            <person name="Yamato K.T."/>
            <person name="Jenkins J."/>
            <person name="Shu S."/>
            <person name="Ishizaki K."/>
            <person name="Yamaoka S."/>
            <person name="Nishihama R."/>
            <person name="Nakamura Y."/>
            <person name="Berger F."/>
            <person name="Adam C."/>
            <person name="Aki S.S."/>
            <person name="Althoff F."/>
            <person name="Araki T."/>
            <person name="Arteaga-Vazquez M.A."/>
            <person name="Balasubrmanian S."/>
            <person name="Barry K."/>
            <person name="Bauer D."/>
            <person name="Boehm C.R."/>
            <person name="Briginshaw L."/>
            <person name="Caballero-Perez J."/>
            <person name="Catarino B."/>
            <person name="Chen F."/>
            <person name="Chiyoda S."/>
            <person name="Chovatia M."/>
            <person name="Davies K.M."/>
            <person name="Delmans M."/>
            <person name="Demura T."/>
            <person name="Dierschke T."/>
            <person name="Dolan L."/>
            <person name="Dorantes-Acosta A.E."/>
            <person name="Eklund D.M."/>
            <person name="Florent S.N."/>
            <person name="Flores-Sandoval E."/>
            <person name="Fujiyama A."/>
            <person name="Fukuzawa H."/>
            <person name="Galik B."/>
            <person name="Grimanelli D."/>
            <person name="Grimwood J."/>
            <person name="Grossniklaus U."/>
            <person name="Hamada T."/>
            <person name="Haseloff J."/>
            <person name="Hetherington A.J."/>
            <person name="Higo A."/>
            <person name="Hirakawa Y."/>
            <person name="Hundley H.N."/>
            <person name="Ikeda Y."/>
            <person name="Inoue K."/>
            <person name="Inoue S.I."/>
            <person name="Ishida S."/>
            <person name="Jia Q."/>
            <person name="Kakita M."/>
            <person name="Kanazawa T."/>
            <person name="Kawai Y."/>
            <person name="Kawashima T."/>
            <person name="Kennedy M."/>
            <person name="Kinose K."/>
            <person name="Kinoshita T."/>
            <person name="Kohara Y."/>
            <person name="Koide E."/>
            <person name="Komatsu K."/>
            <person name="Kopischke S."/>
            <person name="Kubo M."/>
            <person name="Kyozuka J."/>
            <person name="Lagercrantz U."/>
            <person name="Lin S.S."/>
            <person name="Lindquist E."/>
            <person name="Lipzen A.M."/>
            <person name="Lu C.W."/>
            <person name="De Luna E."/>
            <person name="Martienssen R.A."/>
            <person name="Minamino N."/>
            <person name="Mizutani M."/>
            <person name="Mizutani M."/>
            <person name="Mochizuki N."/>
            <person name="Monte I."/>
            <person name="Mosher R."/>
            <person name="Nagasaki H."/>
            <person name="Nakagami H."/>
            <person name="Naramoto S."/>
            <person name="Nishitani K."/>
            <person name="Ohtani M."/>
            <person name="Okamoto T."/>
            <person name="Okumura M."/>
            <person name="Phillips J."/>
            <person name="Pollak B."/>
            <person name="Reinders A."/>
            <person name="Rovekamp M."/>
            <person name="Sano R."/>
            <person name="Sawa S."/>
            <person name="Schmid M.W."/>
            <person name="Shirakawa M."/>
            <person name="Solano R."/>
            <person name="Spunde A."/>
            <person name="Suetsugu N."/>
            <person name="Sugano S."/>
            <person name="Sugiyama A."/>
            <person name="Sun R."/>
            <person name="Suzuki Y."/>
            <person name="Takenaka M."/>
            <person name="Takezawa D."/>
            <person name="Tomogane H."/>
            <person name="Tsuzuki M."/>
            <person name="Ueda T."/>
            <person name="Umeda M."/>
            <person name="Ward J.M."/>
            <person name="Watanabe Y."/>
            <person name="Yazaki K."/>
            <person name="Yokoyama R."/>
            <person name="Yoshitake Y."/>
            <person name="Yotsui I."/>
            <person name="Zachgo S."/>
            <person name="Schmutz J."/>
        </authorList>
    </citation>
    <scope>NUCLEOTIDE SEQUENCE [LARGE SCALE GENOMIC DNA]</scope>
    <source>
        <strain evidence="6">Tak-1</strain>
    </source>
</reference>
<keyword evidence="3" id="KW-0539">Nucleus</keyword>
<dbReference type="Proteomes" id="UP000244005">
    <property type="component" value="Unassembled WGS sequence"/>
</dbReference>
<sequence length="1216" mass="136750">MAEQDDNTDSPHVNSSSADVEVHALFPVSSSSSAATAPRLFPSFASAKNTVSSIFPITNTGLQQEPAHQWLANSSFSESLLPPPLPSVPSSFPASTLDIEVAGEHFKKGGGSGHNQHPGAVPSSDYGSSTDDDAERESAEKRRRKKKRRKRQKEEEERRAEKRKRKDKADDAETRKIGALDSTSVERKGAVTVWADIKESLPKEYYFDARGDRDNMAFGSLYRLDIARYRRQDLFKGMYGGSGRPSSQRLKRIDVGGDGMVEDEAVKSAGRYWSPKFSSLERKRKLRHVRLCKERFGFKQKEHNSAALGDFVPLEFEKAVQNTSSVAEDVDAGETWQEYVTRKTKEYNEQIRERSRDESLWISFANFQDELIQATEKKAVVQQAVEKKVAILEKALHILPDSEDLLLLYLESCQRRDTAAALVSKWEDAVSRHSSSFRMWREFLRFRCSQFSAFSVSSLRALYIRAFQSLVASRNRLHAKGLGRGEDDVNYVEAEQGLVSIFVDLCRFNWQAGHHELAVGLFQAGIEYSLFSPPIQLTESNKLRLFEAFWSSGAPRIGEDGALGWVTWLEKEEEQLQRAREVNLSGDDSEEQQDGGWTGWSEPEKEDSRTDVSLDNDAVDMEEDTEADADVVMEEEDDAALLEKLGLSLDAGKDVEVNDVTVWRRWVKREAQRDREQWLPLRSKYAKDTRDDVDIEDDGDELERIVDFEDIKESLFTLHSKQARSSLVCQILDFWDGPLSEWCCSNAWSYRSALESLESLKGTLLADVNDAERGDLSRSKYLAGLVGDSPWYEKSQAGARFLRNTFFAVRTVLTDDRRLLRGLFLAEDLATEETGLAAGSMSASRALGKKLLKTHRQDLSMWGAYACIEAAAGNITAARKIFDTALASLGALPKEVQQDAPILYLAYADLELARSSCGADTGAEQRALCILCSLGSGSEYSPQSFADGIPATQLLKSHRGFREQLQRVRTSDRGNLSEKGAALITCAALFEQLTSGWEAAASIFEEGLAMTLPGNRQQSFECEVLHLRYVNTLEKFKQAAKPARLRSTILRGLVQYPCNAKLTGAYIRSASQSGMSHKLRRFFDDASKRSPSTMLWLFALSCELWRPGAGPRIHSLFERALESKETRQSVLLWRCYIAYELHVASNPDAARRVYFRAIHACPWSKALWADGFRKLGLILSAKEQSEFVDIMREKELRIRTDVYEILLEDAEDDTLG</sequence>
<comment type="similarity">
    <text evidence="2">Belongs to the NRDE2 family.</text>
</comment>
<gene>
    <name evidence="5" type="ORF">MARPO_0172s0015</name>
</gene>
<evidence type="ECO:0000256" key="4">
    <source>
        <dbReference type="SAM" id="MobiDB-lite"/>
    </source>
</evidence>
<dbReference type="GO" id="GO:1902369">
    <property type="term" value="P:negative regulation of RNA catabolic process"/>
    <property type="evidence" value="ECO:0000318"/>
    <property type="project" value="GO_Central"/>
</dbReference>
<dbReference type="InterPro" id="IPR013633">
    <property type="entry name" value="NRDE-2"/>
</dbReference>